<dbReference type="InterPro" id="IPR000941">
    <property type="entry name" value="Enolase"/>
</dbReference>
<comment type="caution">
    <text evidence="10">The sequence shown here is derived from an EMBL/GenBank/DDBJ whole genome shotgun (WGS) entry which is preliminary data.</text>
</comment>
<dbReference type="Pfam" id="PF00113">
    <property type="entry name" value="Enolase_C"/>
    <property type="match status" value="1"/>
</dbReference>
<dbReference type="Gene3D" id="3.30.390.10">
    <property type="entry name" value="Enolase-like, N-terminal domain"/>
    <property type="match status" value="1"/>
</dbReference>
<feature type="domain" description="Enolase C-terminal TIM barrel" evidence="8">
    <location>
        <begin position="150"/>
        <end position="251"/>
    </location>
</feature>
<sequence length="253" mass="26916">MSSKIVSLRAREIIDSRGNPTVEVDLTTDRGMFRAAVPSGASTGVYEALELRDGDKAKYLGKGVQKAIKNVNDIIAPALTGKDVTDQAGLDKLMVEQLDGTQNEWGWCKAKLGANAILAVSMAICRAGAAAKNMPLYKHIADIAGKRSDQFTMPVPSFNVINGGSHAGNRLACQEFMILPVGATSFKHAMQIGAEVYHSLKKVIKAKYGQDATNVGDEGGFAVPVQDNNEALDVLMAAIRDAGHEDTVKLGTD</sequence>
<dbReference type="SUPFAM" id="SSF54826">
    <property type="entry name" value="Enolase N-terminal domain-like"/>
    <property type="match status" value="1"/>
</dbReference>
<evidence type="ECO:0000256" key="1">
    <source>
        <dbReference type="ARBA" id="ARBA00001946"/>
    </source>
</evidence>
<dbReference type="AlphaFoldDB" id="A0A7J6T7N4"/>
<feature type="domain" description="Enolase N-terminal" evidence="9">
    <location>
        <begin position="5"/>
        <end position="140"/>
    </location>
</feature>
<dbReference type="GO" id="GO:0006096">
    <property type="term" value="P:glycolytic process"/>
    <property type="evidence" value="ECO:0007669"/>
    <property type="project" value="UniProtKB-UniPathway"/>
</dbReference>
<name>A0A7J6T7N4_PEROL</name>
<dbReference type="InterPro" id="IPR036849">
    <property type="entry name" value="Enolase-like_C_sf"/>
</dbReference>
<dbReference type="PANTHER" id="PTHR11902:SF1">
    <property type="entry name" value="ENOLASE"/>
    <property type="match status" value="1"/>
</dbReference>
<dbReference type="Pfam" id="PF03952">
    <property type="entry name" value="Enolase_N"/>
    <property type="match status" value="1"/>
</dbReference>
<evidence type="ECO:0000256" key="2">
    <source>
        <dbReference type="ARBA" id="ARBA00005031"/>
    </source>
</evidence>
<protein>
    <recommendedName>
        <fullName evidence="4">phosphopyruvate hydratase</fullName>
        <ecNumber evidence="4">4.2.1.11</ecNumber>
    </recommendedName>
</protein>
<dbReference type="EMBL" id="JABANM010009535">
    <property type="protein sequence ID" value="KAF4740752.1"/>
    <property type="molecule type" value="Genomic_DNA"/>
</dbReference>
<accession>A0A7J6T7N4</accession>
<dbReference type="InterPro" id="IPR020811">
    <property type="entry name" value="Enolase_N"/>
</dbReference>
<dbReference type="FunFam" id="3.30.390.10:FF:000001">
    <property type="entry name" value="Enolase"/>
    <property type="match status" value="1"/>
</dbReference>
<keyword evidence="7" id="KW-0456">Lyase</keyword>
<comment type="similarity">
    <text evidence="3">Belongs to the enolase family.</text>
</comment>
<gene>
    <name evidence="10" type="ORF">FOZ62_028123</name>
</gene>
<feature type="non-terminal residue" evidence="10">
    <location>
        <position position="253"/>
    </location>
</feature>
<dbReference type="SMART" id="SM01193">
    <property type="entry name" value="Enolase_N"/>
    <property type="match status" value="1"/>
</dbReference>
<dbReference type="UniPathway" id="UPA00109">
    <property type="reaction ID" value="UER00187"/>
</dbReference>
<dbReference type="PRINTS" id="PR00148">
    <property type="entry name" value="ENOLASE"/>
</dbReference>
<reference evidence="10 11" key="1">
    <citation type="submission" date="2020-04" db="EMBL/GenBank/DDBJ databases">
        <title>Perkinsus olseni comparative genomics.</title>
        <authorList>
            <person name="Bogema D.R."/>
        </authorList>
    </citation>
    <scope>NUCLEOTIDE SEQUENCE [LARGE SCALE GENOMIC DNA]</scope>
    <source>
        <strain evidence="10">ATCC PRA-205</strain>
    </source>
</reference>
<evidence type="ECO:0000313" key="11">
    <source>
        <dbReference type="Proteomes" id="UP000574390"/>
    </source>
</evidence>
<evidence type="ECO:0000256" key="6">
    <source>
        <dbReference type="ARBA" id="ARBA00023152"/>
    </source>
</evidence>
<evidence type="ECO:0000256" key="3">
    <source>
        <dbReference type="ARBA" id="ARBA00009604"/>
    </source>
</evidence>
<keyword evidence="6" id="KW-0324">Glycolysis</keyword>
<dbReference type="GO" id="GO:0004634">
    <property type="term" value="F:phosphopyruvate hydratase activity"/>
    <property type="evidence" value="ECO:0007669"/>
    <property type="project" value="UniProtKB-EC"/>
</dbReference>
<dbReference type="InterPro" id="IPR020810">
    <property type="entry name" value="Enolase_C"/>
</dbReference>
<dbReference type="Gene3D" id="3.20.20.120">
    <property type="entry name" value="Enolase-like C-terminal domain"/>
    <property type="match status" value="1"/>
</dbReference>
<comment type="cofactor">
    <cofactor evidence="1">
        <name>Mg(2+)</name>
        <dbReference type="ChEBI" id="CHEBI:18420"/>
    </cofactor>
</comment>
<dbReference type="InterPro" id="IPR029017">
    <property type="entry name" value="Enolase-like_N"/>
</dbReference>
<dbReference type="PANTHER" id="PTHR11902">
    <property type="entry name" value="ENOLASE"/>
    <property type="match status" value="1"/>
</dbReference>
<evidence type="ECO:0000256" key="5">
    <source>
        <dbReference type="ARBA" id="ARBA00022842"/>
    </source>
</evidence>
<organism evidence="10 11">
    <name type="scientific">Perkinsus olseni</name>
    <name type="common">Perkinsus atlanticus</name>
    <dbReference type="NCBI Taxonomy" id="32597"/>
    <lineage>
        <taxon>Eukaryota</taxon>
        <taxon>Sar</taxon>
        <taxon>Alveolata</taxon>
        <taxon>Perkinsozoa</taxon>
        <taxon>Perkinsea</taxon>
        <taxon>Perkinsida</taxon>
        <taxon>Perkinsidae</taxon>
        <taxon>Perkinsus</taxon>
    </lineage>
</organism>
<keyword evidence="5" id="KW-0460">Magnesium</keyword>
<comment type="pathway">
    <text evidence="2">Carbohydrate degradation; glycolysis; pyruvate from D-glyceraldehyde 3-phosphate: step 4/5.</text>
</comment>
<evidence type="ECO:0000256" key="7">
    <source>
        <dbReference type="ARBA" id="ARBA00023239"/>
    </source>
</evidence>
<evidence type="ECO:0000256" key="4">
    <source>
        <dbReference type="ARBA" id="ARBA00012058"/>
    </source>
</evidence>
<evidence type="ECO:0000313" key="10">
    <source>
        <dbReference type="EMBL" id="KAF4740752.1"/>
    </source>
</evidence>
<dbReference type="EC" id="4.2.1.11" evidence="4"/>
<dbReference type="Proteomes" id="UP000574390">
    <property type="component" value="Unassembled WGS sequence"/>
</dbReference>
<dbReference type="SUPFAM" id="SSF51604">
    <property type="entry name" value="Enolase C-terminal domain-like"/>
    <property type="match status" value="1"/>
</dbReference>
<dbReference type="SMART" id="SM01192">
    <property type="entry name" value="Enolase_C"/>
    <property type="match status" value="1"/>
</dbReference>
<evidence type="ECO:0000259" key="9">
    <source>
        <dbReference type="SMART" id="SM01193"/>
    </source>
</evidence>
<evidence type="ECO:0000259" key="8">
    <source>
        <dbReference type="SMART" id="SM01192"/>
    </source>
</evidence>
<dbReference type="GO" id="GO:0000287">
    <property type="term" value="F:magnesium ion binding"/>
    <property type="evidence" value="ECO:0007669"/>
    <property type="project" value="InterPro"/>
</dbReference>
<proteinExistence type="inferred from homology"/>
<dbReference type="GO" id="GO:0000015">
    <property type="term" value="C:phosphopyruvate hydratase complex"/>
    <property type="evidence" value="ECO:0007669"/>
    <property type="project" value="InterPro"/>
</dbReference>